<dbReference type="RefSeq" id="WP_302881523.1">
    <property type="nucleotide sequence ID" value="NZ_JARLKN010000173.1"/>
</dbReference>
<evidence type="ECO:0000256" key="2">
    <source>
        <dbReference type="SAM" id="Phobius"/>
    </source>
</evidence>
<reference evidence="4" key="1">
    <citation type="submission" date="2023-07" db="EMBL/GenBank/DDBJ databases">
        <authorList>
            <person name="Aktuganov G."/>
            <person name="Boyko T."/>
            <person name="Delegan Y."/>
            <person name="Galimzianova N."/>
            <person name="Gilvanova E."/>
            <person name="Korobov V."/>
            <person name="Kuzmina L."/>
            <person name="Melentiev A."/>
            <person name="Milman P."/>
            <person name="Ryabova A."/>
            <person name="Stupak E."/>
            <person name="Yasakov T."/>
            <person name="Zharikova N."/>
            <person name="Zhurenko E."/>
        </authorList>
    </citation>
    <scope>NUCLEOTIDE SEQUENCE</scope>
    <source>
        <strain evidence="4">IB-739</strain>
    </source>
</reference>
<keyword evidence="5" id="KW-1185">Reference proteome</keyword>
<evidence type="ECO:0000313" key="4">
    <source>
        <dbReference type="EMBL" id="MDO3682032.1"/>
    </source>
</evidence>
<dbReference type="InterPro" id="IPR005135">
    <property type="entry name" value="Endo/exonuclease/phosphatase"/>
</dbReference>
<evidence type="ECO:0000313" key="5">
    <source>
        <dbReference type="Proteomes" id="UP001168883"/>
    </source>
</evidence>
<dbReference type="Gene3D" id="3.60.10.10">
    <property type="entry name" value="Endonuclease/exonuclease/phosphatase"/>
    <property type="match status" value="1"/>
</dbReference>
<keyword evidence="4" id="KW-0255">Endonuclease</keyword>
<evidence type="ECO:0000259" key="3">
    <source>
        <dbReference type="Pfam" id="PF03372"/>
    </source>
</evidence>
<feature type="domain" description="Endonuclease/exonuclease/phosphatase" evidence="3">
    <location>
        <begin position="73"/>
        <end position="282"/>
    </location>
</feature>
<evidence type="ECO:0000256" key="1">
    <source>
        <dbReference type="SAM" id="MobiDB-lite"/>
    </source>
</evidence>
<feature type="transmembrane region" description="Helical" evidence="2">
    <location>
        <begin position="20"/>
        <end position="37"/>
    </location>
</feature>
<dbReference type="Pfam" id="PF03372">
    <property type="entry name" value="Exo_endo_phos"/>
    <property type="match status" value="1"/>
</dbReference>
<dbReference type="Proteomes" id="UP001168883">
    <property type="component" value="Unassembled WGS sequence"/>
</dbReference>
<feature type="region of interest" description="Disordered" evidence="1">
    <location>
        <begin position="46"/>
        <end position="65"/>
    </location>
</feature>
<protein>
    <submittedName>
        <fullName evidence="4">Endonuclease/exonuclease/phosphatase family protein</fullName>
    </submittedName>
</protein>
<keyword evidence="2" id="KW-1133">Transmembrane helix</keyword>
<dbReference type="EMBL" id="JAUMKJ010000093">
    <property type="protein sequence ID" value="MDO3682032.1"/>
    <property type="molecule type" value="Genomic_DNA"/>
</dbReference>
<organism evidence="4 5">
    <name type="scientific">Paenibacillus ehimensis</name>
    <dbReference type="NCBI Taxonomy" id="79264"/>
    <lineage>
        <taxon>Bacteria</taxon>
        <taxon>Bacillati</taxon>
        <taxon>Bacillota</taxon>
        <taxon>Bacilli</taxon>
        <taxon>Bacillales</taxon>
        <taxon>Paenibacillaceae</taxon>
        <taxon>Paenibacillus</taxon>
    </lineage>
</organism>
<name>A0ABT8VM23_9BACL</name>
<sequence>MLPVPIPKVANIRRGAPSRLVWIAVWSALLLTAFIVPNTGPLQLPPSGVKSRPASAVPSAEPVSGQGRPLQVMTYNIRHAKGMNGRVNPLAVLRELKAAAADVIALQEVDRLRWRSGLQDQARYFAQSMGMHYIYAPAIRRGMSQYGVALLSRYPLEASQIHRLAGGREPRLLLTAELRLPDRTVTVATTHLSVEAEGRTREWPQLLAALRDGEAPLILLGDFNCPSSNPELQATIRRLGLKEVRPKPSLPTVAHGGRIDHIFTNLPAEKPALVRDSRASDHRPVFARLNETEIPLRSR</sequence>
<comment type="caution">
    <text evidence="4">The sequence shown here is derived from an EMBL/GenBank/DDBJ whole genome shotgun (WGS) entry which is preliminary data.</text>
</comment>
<gene>
    <name evidence="4" type="ORF">Q3C12_34100</name>
</gene>
<dbReference type="PANTHER" id="PTHR14859">
    <property type="entry name" value="CALCOFLUOR WHITE HYPERSENSITIVE PROTEIN PRECURSOR"/>
    <property type="match status" value="1"/>
</dbReference>
<dbReference type="InterPro" id="IPR051916">
    <property type="entry name" value="GPI-anchor_lipid_remodeler"/>
</dbReference>
<dbReference type="PANTHER" id="PTHR14859:SF15">
    <property type="entry name" value="ENDONUCLEASE_EXONUCLEASE_PHOSPHATASE DOMAIN-CONTAINING PROTEIN"/>
    <property type="match status" value="1"/>
</dbReference>
<dbReference type="SUPFAM" id="SSF56219">
    <property type="entry name" value="DNase I-like"/>
    <property type="match status" value="1"/>
</dbReference>
<accession>A0ABT8VM23</accession>
<keyword evidence="2" id="KW-0812">Transmembrane</keyword>
<keyword evidence="4" id="KW-0540">Nuclease</keyword>
<dbReference type="InterPro" id="IPR036691">
    <property type="entry name" value="Endo/exonu/phosph_ase_sf"/>
</dbReference>
<dbReference type="GO" id="GO:0004519">
    <property type="term" value="F:endonuclease activity"/>
    <property type="evidence" value="ECO:0007669"/>
    <property type="project" value="UniProtKB-KW"/>
</dbReference>
<proteinExistence type="predicted"/>
<keyword evidence="2" id="KW-0472">Membrane</keyword>
<keyword evidence="4" id="KW-0378">Hydrolase</keyword>